<dbReference type="AlphaFoldDB" id="A0ABD3PTX7"/>
<dbReference type="SUPFAM" id="SSF52540">
    <property type="entry name" value="P-loop containing nucleoside triphosphate hydrolases"/>
    <property type="match status" value="1"/>
</dbReference>
<dbReference type="Pfam" id="PF13604">
    <property type="entry name" value="AAA_30"/>
    <property type="match status" value="1"/>
</dbReference>
<dbReference type="EMBL" id="JALLPJ020000459">
    <property type="protein sequence ID" value="KAL3791588.1"/>
    <property type="molecule type" value="Genomic_DNA"/>
</dbReference>
<gene>
    <name evidence="1" type="ORF">ACHAWO_005914</name>
</gene>
<keyword evidence="2" id="KW-1185">Reference proteome</keyword>
<accession>A0ABD3PTX7</accession>
<name>A0ABD3PTX7_9STRA</name>
<evidence type="ECO:0000313" key="2">
    <source>
        <dbReference type="Proteomes" id="UP001530400"/>
    </source>
</evidence>
<dbReference type="Gene3D" id="3.40.50.300">
    <property type="entry name" value="P-loop containing nucleotide triphosphate hydrolases"/>
    <property type="match status" value="1"/>
</dbReference>
<comment type="caution">
    <text evidence="1">The sequence shown here is derived from an EMBL/GenBank/DDBJ whole genome shotgun (WGS) entry which is preliminary data.</text>
</comment>
<reference evidence="1 2" key="1">
    <citation type="submission" date="2024-10" db="EMBL/GenBank/DDBJ databases">
        <title>Updated reference genomes for cyclostephanoid diatoms.</title>
        <authorList>
            <person name="Roberts W.R."/>
            <person name="Alverson A.J."/>
        </authorList>
    </citation>
    <scope>NUCLEOTIDE SEQUENCE [LARGE SCALE GENOMIC DNA]</scope>
    <source>
        <strain evidence="1 2">AJA010-31</strain>
    </source>
</reference>
<evidence type="ECO:0008006" key="3">
    <source>
        <dbReference type="Google" id="ProtNLM"/>
    </source>
</evidence>
<protein>
    <recommendedName>
        <fullName evidence="3">ATP-dependent DNA helicase</fullName>
    </recommendedName>
</protein>
<proteinExistence type="predicted"/>
<organism evidence="1 2">
    <name type="scientific">Cyclotella atomus</name>
    <dbReference type="NCBI Taxonomy" id="382360"/>
    <lineage>
        <taxon>Eukaryota</taxon>
        <taxon>Sar</taxon>
        <taxon>Stramenopiles</taxon>
        <taxon>Ochrophyta</taxon>
        <taxon>Bacillariophyta</taxon>
        <taxon>Coscinodiscophyceae</taxon>
        <taxon>Thalassiosirophycidae</taxon>
        <taxon>Stephanodiscales</taxon>
        <taxon>Stephanodiscaceae</taxon>
        <taxon>Cyclotella</taxon>
    </lineage>
</organism>
<dbReference type="Proteomes" id="UP001530400">
    <property type="component" value="Unassembled WGS sequence"/>
</dbReference>
<evidence type="ECO:0000313" key="1">
    <source>
        <dbReference type="EMBL" id="KAL3791588.1"/>
    </source>
</evidence>
<dbReference type="GO" id="GO:0006310">
    <property type="term" value="P:DNA recombination"/>
    <property type="evidence" value="ECO:0007669"/>
    <property type="project" value="UniProtKB-KW"/>
</dbReference>
<dbReference type="GO" id="GO:0043139">
    <property type="term" value="F:5'-3' DNA helicase activity"/>
    <property type="evidence" value="ECO:0007669"/>
    <property type="project" value="UniProtKB-EC"/>
</dbReference>
<dbReference type="GO" id="GO:0006281">
    <property type="term" value="P:DNA repair"/>
    <property type="evidence" value="ECO:0007669"/>
    <property type="project" value="UniProtKB-KW"/>
</dbReference>
<dbReference type="GO" id="GO:0005524">
    <property type="term" value="F:ATP binding"/>
    <property type="evidence" value="ECO:0007669"/>
    <property type="project" value="UniProtKB-KW"/>
</dbReference>
<dbReference type="GO" id="GO:0016787">
    <property type="term" value="F:hydrolase activity"/>
    <property type="evidence" value="ECO:0007669"/>
    <property type="project" value="UniProtKB-KW"/>
</dbReference>
<sequence length="495" mass="56045">MMDCWNSHRRLQIESMMGPFENLEESRSIPSREDIYFATKEKPAEWDSLTAIPKLSVQSPESFQEQQFALGIGKRAVNNYLRTFGSKQVTKGVLFNGAPGAGKTYILQTVGLYAMSMGLRVMSMALMAACARTLGGVNIHQLFRWDQRRNGNLFCLAQISKDKLESKHNLVAKHILMSMDVLLLDECGQLSSQQLSIMDIVLCHLRENDMPFGGLLIFGSFDHKQLGTIDGLPFLLNQHIVSDFTVVKLEKSVRAAEDAILQEIQCITRESPFLLMSNKEKYDRFSYLIRNFLNYEDSMSKLSPNTQRMYHRKHSAAQAIDDFVSNMISHLSKEKRQFVISESVDFKKYKTSNAGIIKINKTKEKNLVTLLNRRAKECSHLVFFKGAIFEATCNVKKIGVMNTQTLIMLDVPSERDIANKRPITLYASKPGSPPPDRLYHDPAPTEETVLKVWGWKKVVLDALPENFHNGGGVQLYRQQYPLTHPGASTASFFSA</sequence>
<dbReference type="InterPro" id="IPR027417">
    <property type="entry name" value="P-loop_NTPase"/>
</dbReference>